<organism evidence="2 3">
    <name type="scientific">Teladorsagia circumcincta</name>
    <name type="common">Brown stomach worm</name>
    <name type="synonym">Ostertagia circumcincta</name>
    <dbReference type="NCBI Taxonomy" id="45464"/>
    <lineage>
        <taxon>Eukaryota</taxon>
        <taxon>Metazoa</taxon>
        <taxon>Ecdysozoa</taxon>
        <taxon>Nematoda</taxon>
        <taxon>Chromadorea</taxon>
        <taxon>Rhabditida</taxon>
        <taxon>Rhabditina</taxon>
        <taxon>Rhabditomorpha</taxon>
        <taxon>Strongyloidea</taxon>
        <taxon>Trichostrongylidae</taxon>
        <taxon>Teladorsagia</taxon>
    </lineage>
</organism>
<protein>
    <submittedName>
        <fullName evidence="2">Uncharacterized protein</fullName>
    </submittedName>
</protein>
<sequence>MLSMQKEILQQVTEIVKFEPKEKLEKGLGKRSSIKHGAAPIRQPQKAPSNRRDRGQAQCQEIFGFEIF</sequence>
<dbReference type="AlphaFoldDB" id="A0A2G9U1M2"/>
<dbReference type="Proteomes" id="UP000230423">
    <property type="component" value="Unassembled WGS sequence"/>
</dbReference>
<proteinExistence type="predicted"/>
<dbReference type="EMBL" id="KZ350275">
    <property type="protein sequence ID" value="PIO64048.1"/>
    <property type="molecule type" value="Genomic_DNA"/>
</dbReference>
<evidence type="ECO:0000313" key="3">
    <source>
        <dbReference type="Proteomes" id="UP000230423"/>
    </source>
</evidence>
<accession>A0A2G9U1M2</accession>
<evidence type="ECO:0000256" key="1">
    <source>
        <dbReference type="SAM" id="MobiDB-lite"/>
    </source>
</evidence>
<name>A0A2G9U1M2_TELCI</name>
<evidence type="ECO:0000313" key="2">
    <source>
        <dbReference type="EMBL" id="PIO64048.1"/>
    </source>
</evidence>
<gene>
    <name evidence="2" type="ORF">TELCIR_14335</name>
</gene>
<feature type="region of interest" description="Disordered" evidence="1">
    <location>
        <begin position="26"/>
        <end position="56"/>
    </location>
</feature>
<keyword evidence="3" id="KW-1185">Reference proteome</keyword>
<reference evidence="2 3" key="1">
    <citation type="submission" date="2015-09" db="EMBL/GenBank/DDBJ databases">
        <title>Draft genome of the parasitic nematode Teladorsagia circumcincta isolate WARC Sus (inbred).</title>
        <authorList>
            <person name="Mitreva M."/>
        </authorList>
    </citation>
    <scope>NUCLEOTIDE SEQUENCE [LARGE SCALE GENOMIC DNA]</scope>
    <source>
        <strain evidence="2 3">S</strain>
    </source>
</reference>